<evidence type="ECO:0000313" key="1">
    <source>
        <dbReference type="EMBL" id="KAJ9663336.1"/>
    </source>
</evidence>
<name>A0ACC3AJ53_9EURO</name>
<gene>
    <name evidence="1" type="primary">utp15</name>
    <name evidence="1" type="ORF">H2198_000853</name>
</gene>
<accession>A0ACC3AJ53</accession>
<sequence>MAAEVQPVAQVKLPARPLSLSPEQVYWRSFKTPVKHASPTKHGITHISQPTPSQSGLNNPSDYFVVSTGARIQLYSTKTRKLVKTITRFDDIAYSGELRYDGRVLVAGDETGTIQAFDVNSRAILKTWKEQKQPVHVTKWNPRDTTSLMSCGDDATVRLWDLPTDNSVATFRGHHDYVRSGGFLPGQNSNILVSGSYDQTIRLWDARTPQAAVMTFQHSAPVEDVLSMPSGTTLLASAENQVAVLDIVAGKALHMIKNHQKTVASLCLASQGSRLVTGGLDGHMKVFETTGWNVVAASKYPAPILSLRVITAGQAREDKHVVVGMSDGNLSIKTHLSGEQKVRERERQKEMEALLAGRIEEHDRKVAKLAKQRGAGWERRFRGRDYNGESADIIIEGNMRSKTDKKMKPWDKAMHATRYAESLDLAMASKQRPIVLSVLTELRYRSALRAALENRDEKTLQPILRWAFDNISTTQYAPICVQISMIMMDLYSKHVGSSQIILNLVNKLHDRVQEEVGRSQQAIMTKGMLELLIPEIGG</sequence>
<proteinExistence type="predicted"/>
<protein>
    <submittedName>
        <fullName evidence="1">U3 small nucleolar RNA-associated protein 15</fullName>
    </submittedName>
</protein>
<dbReference type="EMBL" id="JAPDRQ010000009">
    <property type="protein sequence ID" value="KAJ9663336.1"/>
    <property type="molecule type" value="Genomic_DNA"/>
</dbReference>
<reference evidence="1" key="1">
    <citation type="submission" date="2022-10" db="EMBL/GenBank/DDBJ databases">
        <title>Culturing micro-colonial fungi from biological soil crusts in the Mojave desert and describing Neophaeococcomyces mojavensis, and introducing the new genera and species Taxawa tesnikishii.</title>
        <authorList>
            <person name="Kurbessoian T."/>
            <person name="Stajich J.E."/>
        </authorList>
    </citation>
    <scope>NUCLEOTIDE SEQUENCE</scope>
    <source>
        <strain evidence="1">JES_112</strain>
    </source>
</reference>
<dbReference type="Proteomes" id="UP001172386">
    <property type="component" value="Unassembled WGS sequence"/>
</dbReference>
<evidence type="ECO:0000313" key="2">
    <source>
        <dbReference type="Proteomes" id="UP001172386"/>
    </source>
</evidence>
<organism evidence="1 2">
    <name type="scientific">Neophaeococcomyces mojaviensis</name>
    <dbReference type="NCBI Taxonomy" id="3383035"/>
    <lineage>
        <taxon>Eukaryota</taxon>
        <taxon>Fungi</taxon>
        <taxon>Dikarya</taxon>
        <taxon>Ascomycota</taxon>
        <taxon>Pezizomycotina</taxon>
        <taxon>Eurotiomycetes</taxon>
        <taxon>Chaetothyriomycetidae</taxon>
        <taxon>Chaetothyriales</taxon>
        <taxon>Chaetothyriales incertae sedis</taxon>
        <taxon>Neophaeococcomyces</taxon>
    </lineage>
</organism>
<comment type="caution">
    <text evidence="1">The sequence shown here is derived from an EMBL/GenBank/DDBJ whole genome shotgun (WGS) entry which is preliminary data.</text>
</comment>
<keyword evidence="2" id="KW-1185">Reference proteome</keyword>